<dbReference type="Gene3D" id="3.30.70.990">
    <property type="entry name" value="YajQ-like, domain 2"/>
    <property type="match status" value="1"/>
</dbReference>
<evidence type="ECO:0000256" key="1">
    <source>
        <dbReference type="ARBA" id="ARBA00022741"/>
    </source>
</evidence>
<accession>A0ABM9A4G6</accession>
<evidence type="ECO:0000313" key="4">
    <source>
        <dbReference type="EMBL" id="CAH0539752.1"/>
    </source>
</evidence>
<dbReference type="RefSeq" id="WP_237361804.1">
    <property type="nucleotide sequence ID" value="NZ_CAKLDM010000002.1"/>
</dbReference>
<sequence>MPSFDIVSEINTVELRNAVENASRELSTRFDFRGVEASFEIQKEESVKLSAEADFQLKQMRDILRGNLTKRGVDVNSMDSQTPDQSGKMWSQNILFKQGIDTPTAKKIVKAIKDAKLKVQAAIQGEKVRVTGKKRDDLQSVIALIKQAELGQPFQYENFRD</sequence>
<organism evidence="4 5">
    <name type="scientific">Vibrio marisflavi CECT 7928</name>
    <dbReference type="NCBI Taxonomy" id="634439"/>
    <lineage>
        <taxon>Bacteria</taxon>
        <taxon>Pseudomonadati</taxon>
        <taxon>Pseudomonadota</taxon>
        <taxon>Gammaproteobacteria</taxon>
        <taxon>Vibrionales</taxon>
        <taxon>Vibrionaceae</taxon>
        <taxon>Vibrio</taxon>
    </lineage>
</organism>
<dbReference type="SUPFAM" id="SSF89963">
    <property type="entry name" value="YajQ-like"/>
    <property type="match status" value="2"/>
</dbReference>
<comment type="similarity">
    <text evidence="2 3">Belongs to the YajQ family.</text>
</comment>
<evidence type="ECO:0000313" key="5">
    <source>
        <dbReference type="Proteomes" id="UP000838748"/>
    </source>
</evidence>
<dbReference type="NCBIfam" id="NF003819">
    <property type="entry name" value="PRK05412.1"/>
    <property type="match status" value="1"/>
</dbReference>
<protein>
    <recommendedName>
        <fullName evidence="3">Nucleotide-binding protein VMF7928_02419</fullName>
    </recommendedName>
</protein>
<dbReference type="Pfam" id="PF04461">
    <property type="entry name" value="YajQ"/>
    <property type="match status" value="1"/>
</dbReference>
<dbReference type="EMBL" id="CAKLDM010000002">
    <property type="protein sequence ID" value="CAH0539752.1"/>
    <property type="molecule type" value="Genomic_DNA"/>
</dbReference>
<name>A0ABM9A4G6_9VIBR</name>
<dbReference type="HAMAP" id="MF_00632">
    <property type="entry name" value="UPF0234"/>
    <property type="match status" value="1"/>
</dbReference>
<dbReference type="PANTHER" id="PTHR30476">
    <property type="entry name" value="UPF0234 PROTEIN YAJQ"/>
    <property type="match status" value="1"/>
</dbReference>
<gene>
    <name evidence="4" type="ORF">VMF7928_02419</name>
</gene>
<comment type="caution">
    <text evidence="4">The sequence shown here is derived from an EMBL/GenBank/DDBJ whole genome shotgun (WGS) entry which is preliminary data.</text>
</comment>
<reference evidence="4" key="1">
    <citation type="submission" date="2021-11" db="EMBL/GenBank/DDBJ databases">
        <authorList>
            <person name="Rodrigo-Torres L."/>
            <person name="Arahal R. D."/>
            <person name="Lucena T."/>
        </authorList>
    </citation>
    <scope>NUCLEOTIDE SEQUENCE</scope>
    <source>
        <strain evidence="4">CECT 7928</strain>
    </source>
</reference>
<dbReference type="InterPro" id="IPR035571">
    <property type="entry name" value="UPF0234-like_C"/>
</dbReference>
<dbReference type="InterPro" id="IPR035570">
    <property type="entry name" value="UPF0234_N"/>
</dbReference>
<proteinExistence type="inferred from homology"/>
<evidence type="ECO:0000256" key="3">
    <source>
        <dbReference type="HAMAP-Rule" id="MF_00632"/>
    </source>
</evidence>
<keyword evidence="1 3" id="KW-0547">Nucleotide-binding</keyword>
<comment type="function">
    <text evidence="3">Nucleotide-binding protein.</text>
</comment>
<dbReference type="Gene3D" id="3.30.70.860">
    <property type="match status" value="1"/>
</dbReference>
<dbReference type="InterPro" id="IPR007551">
    <property type="entry name" value="YajQ/Smlt4090-like"/>
</dbReference>
<dbReference type="InterPro" id="IPR036183">
    <property type="entry name" value="YajQ-like_sf"/>
</dbReference>
<dbReference type="Proteomes" id="UP000838748">
    <property type="component" value="Unassembled WGS sequence"/>
</dbReference>
<keyword evidence="5" id="KW-1185">Reference proteome</keyword>
<dbReference type="CDD" id="cd11740">
    <property type="entry name" value="YajQ_like"/>
    <property type="match status" value="1"/>
</dbReference>
<evidence type="ECO:0000256" key="2">
    <source>
        <dbReference type="ARBA" id="ARBA00093450"/>
    </source>
</evidence>
<dbReference type="PANTHER" id="PTHR30476:SF0">
    <property type="entry name" value="UPF0234 PROTEIN YAJQ"/>
    <property type="match status" value="1"/>
</dbReference>